<comment type="caution">
    <text evidence="5">The sequence shown here is derived from an EMBL/GenBank/DDBJ whole genome shotgun (WGS) entry which is preliminary data.</text>
</comment>
<dbReference type="Pfam" id="PF00941">
    <property type="entry name" value="FAD_binding_5"/>
    <property type="match status" value="1"/>
</dbReference>
<protein>
    <submittedName>
        <fullName evidence="5">Xanthine dehydrogenase family protein subunit M</fullName>
    </submittedName>
</protein>
<evidence type="ECO:0000256" key="1">
    <source>
        <dbReference type="ARBA" id="ARBA00022630"/>
    </source>
</evidence>
<dbReference type="Proteomes" id="UP000694300">
    <property type="component" value="Unassembled WGS sequence"/>
</dbReference>
<feature type="domain" description="FAD-binding PCMH-type" evidence="4">
    <location>
        <begin position="1"/>
        <end position="176"/>
    </location>
</feature>
<dbReference type="PROSITE" id="PS51387">
    <property type="entry name" value="FAD_PCMH"/>
    <property type="match status" value="1"/>
</dbReference>
<organism evidence="5 6">
    <name type="scientific">Pseudonocardia oceani</name>
    <dbReference type="NCBI Taxonomy" id="2792013"/>
    <lineage>
        <taxon>Bacteria</taxon>
        <taxon>Bacillati</taxon>
        <taxon>Actinomycetota</taxon>
        <taxon>Actinomycetes</taxon>
        <taxon>Pseudonocardiales</taxon>
        <taxon>Pseudonocardiaceae</taxon>
        <taxon>Pseudonocardia</taxon>
    </lineage>
</organism>
<dbReference type="PANTHER" id="PTHR42659:SF2">
    <property type="entry name" value="XANTHINE DEHYDROGENASE SUBUNIT C-RELATED"/>
    <property type="match status" value="1"/>
</dbReference>
<proteinExistence type="predicted"/>
<name>A0ABS6UDC4_9PSEU</name>
<gene>
    <name evidence="5" type="ORF">I4I82_21490</name>
</gene>
<evidence type="ECO:0000256" key="2">
    <source>
        <dbReference type="ARBA" id="ARBA00022827"/>
    </source>
</evidence>
<dbReference type="EMBL" id="JADQDF010000001">
    <property type="protein sequence ID" value="MBW0130235.1"/>
    <property type="molecule type" value="Genomic_DNA"/>
</dbReference>
<keyword evidence="3" id="KW-0560">Oxidoreductase</keyword>
<dbReference type="InterPro" id="IPR005107">
    <property type="entry name" value="CO_DH_flav_C"/>
</dbReference>
<keyword evidence="6" id="KW-1185">Reference proteome</keyword>
<dbReference type="InterPro" id="IPR002346">
    <property type="entry name" value="Mopterin_DH_FAD-bd"/>
</dbReference>
<dbReference type="SMART" id="SM01092">
    <property type="entry name" value="CO_deh_flav_C"/>
    <property type="match status" value="1"/>
</dbReference>
<evidence type="ECO:0000313" key="6">
    <source>
        <dbReference type="Proteomes" id="UP000694300"/>
    </source>
</evidence>
<dbReference type="PANTHER" id="PTHR42659">
    <property type="entry name" value="XANTHINE DEHYDROGENASE SUBUNIT C-RELATED"/>
    <property type="match status" value="1"/>
</dbReference>
<dbReference type="InterPro" id="IPR051312">
    <property type="entry name" value="Diverse_Substr_Oxidored"/>
</dbReference>
<evidence type="ECO:0000259" key="4">
    <source>
        <dbReference type="PROSITE" id="PS51387"/>
    </source>
</evidence>
<dbReference type="RefSeq" id="WP_218590341.1">
    <property type="nucleotide sequence ID" value="NZ_JADQDE010000035.1"/>
</dbReference>
<reference evidence="5 6" key="1">
    <citation type="submission" date="2020-11" db="EMBL/GenBank/DDBJ databases">
        <title>Pseudonocardia abyssalis sp. nov. and Pseudonocardia oceani sp. nov., description and phylogenomic analysis of two novel actinomycetes isolated from the deep Southern Ocean.</title>
        <authorList>
            <person name="Parra J."/>
        </authorList>
    </citation>
    <scope>NUCLEOTIDE SEQUENCE [LARGE SCALE GENOMIC DNA]</scope>
    <source>
        <strain evidence="6">KRD185</strain>
    </source>
</reference>
<keyword evidence="2" id="KW-0274">FAD</keyword>
<keyword evidence="1" id="KW-0285">Flavoprotein</keyword>
<dbReference type="InterPro" id="IPR016166">
    <property type="entry name" value="FAD-bd_PCMH"/>
</dbReference>
<sequence>MKPPPFTHHACRSVEEAVGLLDSDADAKVISGGQSLVPMMNLRLANPSSLVDLNRIPGLNTVDAGPRGITIGATARQHDVETSAGVATAIPLIGAALGHVGHPQIRNRGTVVGSLCHADPAAELPAVFATLGGTVTAQSPAGTRTIEAADFFDSYLTTTLEANEIATAVTFTVPQPGTGWSFDEVTRRHGDFAIIGVITLVTLVAGAVTDARVTVFGGGGTPQRIAAAERLLVGTAAGDVDDDLVRSGAEAVSAALTPAGDIHGSAEYRRHVAGVLFSRGIRTSLDRAAA</sequence>
<evidence type="ECO:0000256" key="3">
    <source>
        <dbReference type="ARBA" id="ARBA00023002"/>
    </source>
</evidence>
<evidence type="ECO:0000313" key="5">
    <source>
        <dbReference type="EMBL" id="MBW0130235.1"/>
    </source>
</evidence>
<dbReference type="Pfam" id="PF03450">
    <property type="entry name" value="CO_deh_flav_C"/>
    <property type="match status" value="1"/>
</dbReference>
<accession>A0ABS6UDC4</accession>